<reference evidence="2 3" key="1">
    <citation type="submission" date="2019-03" db="EMBL/GenBank/DDBJ databases">
        <title>First draft genome of Liparis tanakae, snailfish: a comprehensive survey of snailfish specific genes.</title>
        <authorList>
            <person name="Kim W."/>
            <person name="Song I."/>
            <person name="Jeong J.-H."/>
            <person name="Kim D."/>
            <person name="Kim S."/>
            <person name="Ryu S."/>
            <person name="Song J.Y."/>
            <person name="Lee S.K."/>
        </authorList>
    </citation>
    <scope>NUCLEOTIDE SEQUENCE [LARGE SCALE GENOMIC DNA]</scope>
    <source>
        <tissue evidence="2">Muscle</tissue>
    </source>
</reference>
<organism evidence="2 3">
    <name type="scientific">Liparis tanakae</name>
    <name type="common">Tanaka's snailfish</name>
    <dbReference type="NCBI Taxonomy" id="230148"/>
    <lineage>
        <taxon>Eukaryota</taxon>
        <taxon>Metazoa</taxon>
        <taxon>Chordata</taxon>
        <taxon>Craniata</taxon>
        <taxon>Vertebrata</taxon>
        <taxon>Euteleostomi</taxon>
        <taxon>Actinopterygii</taxon>
        <taxon>Neopterygii</taxon>
        <taxon>Teleostei</taxon>
        <taxon>Neoteleostei</taxon>
        <taxon>Acanthomorphata</taxon>
        <taxon>Eupercaria</taxon>
        <taxon>Perciformes</taxon>
        <taxon>Cottioidei</taxon>
        <taxon>Cottales</taxon>
        <taxon>Liparidae</taxon>
        <taxon>Liparis</taxon>
    </lineage>
</organism>
<comment type="caution">
    <text evidence="2">The sequence shown here is derived from an EMBL/GenBank/DDBJ whole genome shotgun (WGS) entry which is preliminary data.</text>
</comment>
<accession>A0A4Z2HZ70</accession>
<gene>
    <name evidence="2" type="ORF">EYF80_018669</name>
</gene>
<dbReference type="AlphaFoldDB" id="A0A4Z2HZ70"/>
<keyword evidence="3" id="KW-1185">Reference proteome</keyword>
<evidence type="ECO:0000256" key="1">
    <source>
        <dbReference type="SAM" id="MobiDB-lite"/>
    </source>
</evidence>
<feature type="region of interest" description="Disordered" evidence="1">
    <location>
        <begin position="58"/>
        <end position="80"/>
    </location>
</feature>
<feature type="compositionally biased region" description="Acidic residues" evidence="1">
    <location>
        <begin position="61"/>
        <end position="80"/>
    </location>
</feature>
<protein>
    <submittedName>
        <fullName evidence="2">Uncharacterized protein</fullName>
    </submittedName>
</protein>
<proteinExistence type="predicted"/>
<name>A0A4Z2HZ70_9TELE</name>
<dbReference type="Proteomes" id="UP000314294">
    <property type="component" value="Unassembled WGS sequence"/>
</dbReference>
<dbReference type="EMBL" id="SRLO01000154">
    <property type="protein sequence ID" value="TNN71149.1"/>
    <property type="molecule type" value="Genomic_DNA"/>
</dbReference>
<sequence>MPSASASREAVMRSSPTARICMHDALCKSNAAGERQQIWLQRFDFCAHYWECLLARQKEREEEEEEEEEEEGEEGEEEES</sequence>
<evidence type="ECO:0000313" key="2">
    <source>
        <dbReference type="EMBL" id="TNN71149.1"/>
    </source>
</evidence>
<evidence type="ECO:0000313" key="3">
    <source>
        <dbReference type="Proteomes" id="UP000314294"/>
    </source>
</evidence>